<feature type="binding site" evidence="7">
    <location>
        <position position="417"/>
    </location>
    <ligand>
        <name>ATP</name>
        <dbReference type="ChEBI" id="CHEBI:30616"/>
    </ligand>
</feature>
<dbReference type="Pfam" id="PF07724">
    <property type="entry name" value="AAA_2"/>
    <property type="match status" value="1"/>
</dbReference>
<dbReference type="InterPro" id="IPR003959">
    <property type="entry name" value="ATPase_AAA_core"/>
</dbReference>
<feature type="binding site" evidence="7">
    <location>
        <position position="345"/>
    </location>
    <ligand>
        <name>ATP</name>
        <dbReference type="ChEBI" id="CHEBI:30616"/>
    </ligand>
</feature>
<evidence type="ECO:0000259" key="9">
    <source>
        <dbReference type="SMART" id="SM01086"/>
    </source>
</evidence>
<proteinExistence type="inferred from homology"/>
<feature type="binding site" evidence="7">
    <location>
        <position position="29"/>
    </location>
    <ligand>
        <name>ATP</name>
        <dbReference type="ChEBI" id="CHEBI:30616"/>
    </ligand>
</feature>
<dbReference type="GO" id="GO:0016887">
    <property type="term" value="F:ATP hydrolysis activity"/>
    <property type="evidence" value="ECO:0007669"/>
    <property type="project" value="InterPro"/>
</dbReference>
<dbReference type="PANTHER" id="PTHR48102:SF3">
    <property type="entry name" value="ATP-DEPENDENT PROTEASE ATPASE SUBUNIT HSLU"/>
    <property type="match status" value="1"/>
</dbReference>
<evidence type="ECO:0000256" key="5">
    <source>
        <dbReference type="ARBA" id="ARBA00022840"/>
    </source>
</evidence>
<dbReference type="PANTHER" id="PTHR48102">
    <property type="entry name" value="ATP-DEPENDENT CLP PROTEASE ATP-BINDING SUBUNIT CLPX-LIKE, MITOCHONDRIAL-RELATED"/>
    <property type="match status" value="1"/>
</dbReference>
<dbReference type="SMART" id="SM00382">
    <property type="entry name" value="AAA"/>
    <property type="match status" value="1"/>
</dbReference>
<dbReference type="GO" id="GO:0043335">
    <property type="term" value="P:protein unfolding"/>
    <property type="evidence" value="ECO:0007669"/>
    <property type="project" value="UniProtKB-UniRule"/>
</dbReference>
<organism evidence="10 11">
    <name type="scientific">Candidatus Desulfacyla euxinica</name>
    <dbReference type="NCBI Taxonomy" id="2841693"/>
    <lineage>
        <taxon>Bacteria</taxon>
        <taxon>Deltaproteobacteria</taxon>
        <taxon>Candidatus Desulfacyla</taxon>
    </lineage>
</organism>
<dbReference type="HAMAP" id="MF_00249">
    <property type="entry name" value="HslU"/>
    <property type="match status" value="1"/>
</dbReference>
<evidence type="ECO:0000313" key="10">
    <source>
        <dbReference type="EMBL" id="MBC8179292.1"/>
    </source>
</evidence>
<dbReference type="InterPro" id="IPR050052">
    <property type="entry name" value="ATP-dep_Clp_protease_ClpX"/>
</dbReference>
<dbReference type="GO" id="GO:0005524">
    <property type="term" value="F:ATP binding"/>
    <property type="evidence" value="ECO:0007669"/>
    <property type="project" value="UniProtKB-UniRule"/>
</dbReference>
<evidence type="ECO:0000256" key="2">
    <source>
        <dbReference type="ARBA" id="ARBA00009771"/>
    </source>
</evidence>
<dbReference type="InterPro" id="IPR004491">
    <property type="entry name" value="HslU"/>
</dbReference>
<comment type="caution">
    <text evidence="10">The sequence shown here is derived from an EMBL/GenBank/DDBJ whole genome shotgun (WGS) entry which is preliminary data.</text>
</comment>
<dbReference type="CDD" id="cd19498">
    <property type="entry name" value="RecA-like_HslU"/>
    <property type="match status" value="1"/>
</dbReference>
<dbReference type="AlphaFoldDB" id="A0A8J6N2Y9"/>
<dbReference type="NCBIfam" id="TIGR00390">
    <property type="entry name" value="hslU"/>
    <property type="match status" value="1"/>
</dbReference>
<keyword evidence="4 7" id="KW-0547">Nucleotide-binding</keyword>
<dbReference type="SUPFAM" id="SSF52540">
    <property type="entry name" value="P-loop containing nucleoside triphosphate hydrolases"/>
    <property type="match status" value="1"/>
</dbReference>
<dbReference type="Gene3D" id="3.40.50.300">
    <property type="entry name" value="P-loop containing nucleotide triphosphate hydrolases"/>
    <property type="match status" value="2"/>
</dbReference>
<dbReference type="InterPro" id="IPR003593">
    <property type="entry name" value="AAA+_ATPase"/>
</dbReference>
<sequence>MEKDVAEKGQLVEVLTPREIVSELDKYIIGQDQAKRSVAIALRNRWRRQQVSPELRDEIAPKNIIMMGPTGVGKTEIARRLARLANSPFLKIEATKFTEVGYVGRDVESMVRDLTELAVSMAKKEEQEIVKSKARELAEERLLDILLPKKSQEVQEEEEGEKERILEVVKSDKTETTTREKLRRMLRNGKLDKRYVELEVANSTMPMVEIFSSAGLEEMEFNVKEIFGNILPTKKKKRRVKIPEAMEIIFQEESQRLIDMDKVIEKAVTITEQNGIIFLDELDKVAGSEFSHGPDVSREGVQRDLLPIVEGSTIATKYGMVKSDHILFIAAGAFNVSKPSDLLPELQGRFPIRVELDSLSMEDFIRILLEPKNALITQYKALLATEGIDLIFEESAVTEIAGMASSVNERTENIGARRLHTVMEKLVDEISFDAPDMAAKSVTINKDYVTDKLADILEDENLSRYIL</sequence>
<keyword evidence="6 7" id="KW-0143">Chaperone</keyword>
<feature type="binding site" evidence="7">
    <location>
        <position position="280"/>
    </location>
    <ligand>
        <name>ATP</name>
        <dbReference type="ChEBI" id="CHEBI:30616"/>
    </ligand>
</feature>
<dbReference type="NCBIfam" id="NF003544">
    <property type="entry name" value="PRK05201.1"/>
    <property type="match status" value="1"/>
</dbReference>
<evidence type="ECO:0000313" key="11">
    <source>
        <dbReference type="Proteomes" id="UP000650524"/>
    </source>
</evidence>
<dbReference type="GO" id="GO:0009376">
    <property type="term" value="C:HslUV protease complex"/>
    <property type="evidence" value="ECO:0007669"/>
    <property type="project" value="UniProtKB-UniRule"/>
</dbReference>
<evidence type="ECO:0000256" key="4">
    <source>
        <dbReference type="ARBA" id="ARBA00022741"/>
    </source>
</evidence>
<dbReference type="Gene3D" id="1.10.8.10">
    <property type="entry name" value="DNA helicase RuvA subunit, C-terminal domain"/>
    <property type="match status" value="1"/>
</dbReference>
<dbReference type="InterPro" id="IPR027417">
    <property type="entry name" value="P-loop_NTPase"/>
</dbReference>
<evidence type="ECO:0000259" key="8">
    <source>
        <dbReference type="SMART" id="SM00382"/>
    </source>
</evidence>
<reference evidence="10 11" key="1">
    <citation type="submission" date="2020-08" db="EMBL/GenBank/DDBJ databases">
        <title>Bridging the membrane lipid divide: bacteria of the FCB group superphylum have the potential to synthesize archaeal ether lipids.</title>
        <authorList>
            <person name="Villanueva L."/>
            <person name="Von Meijenfeldt F.A.B."/>
            <person name="Westbye A.B."/>
            <person name="Yadav S."/>
            <person name="Hopmans E.C."/>
            <person name="Dutilh B.E."/>
            <person name="Sinninghe Damste J.S."/>
        </authorList>
    </citation>
    <scope>NUCLEOTIDE SEQUENCE [LARGE SCALE GENOMIC DNA]</scope>
    <source>
        <strain evidence="10">NIOZ-UU27</strain>
    </source>
</reference>
<dbReference type="FunFam" id="3.40.50.300:FF:000213">
    <property type="entry name" value="ATP-dependent protease ATPase subunit HslU"/>
    <property type="match status" value="1"/>
</dbReference>
<feature type="domain" description="AAA+ ATPase" evidence="8">
    <location>
        <begin position="60"/>
        <end position="356"/>
    </location>
</feature>
<evidence type="ECO:0000256" key="7">
    <source>
        <dbReference type="HAMAP-Rule" id="MF_00249"/>
    </source>
</evidence>
<feature type="binding site" evidence="7">
    <location>
        <begin position="71"/>
        <end position="76"/>
    </location>
    <ligand>
        <name>ATP</name>
        <dbReference type="ChEBI" id="CHEBI:30616"/>
    </ligand>
</feature>
<dbReference type="Proteomes" id="UP000650524">
    <property type="component" value="Unassembled WGS sequence"/>
</dbReference>
<dbReference type="GO" id="GO:0008233">
    <property type="term" value="F:peptidase activity"/>
    <property type="evidence" value="ECO:0007669"/>
    <property type="project" value="UniProtKB-KW"/>
</dbReference>
<keyword evidence="3 7" id="KW-0963">Cytoplasm</keyword>
<evidence type="ECO:0000256" key="6">
    <source>
        <dbReference type="ARBA" id="ARBA00023186"/>
    </source>
</evidence>
<protein>
    <recommendedName>
        <fullName evidence="7">ATP-dependent protease ATPase subunit HslU</fullName>
    </recommendedName>
    <alternativeName>
        <fullName evidence="7">Unfoldase HslU</fullName>
    </alternativeName>
</protein>
<dbReference type="Pfam" id="PF00004">
    <property type="entry name" value="AAA"/>
    <property type="match status" value="1"/>
</dbReference>
<keyword evidence="10" id="KW-0378">Hydrolase</keyword>
<dbReference type="SMART" id="SM01086">
    <property type="entry name" value="ClpB_D2-small"/>
    <property type="match status" value="1"/>
</dbReference>
<gene>
    <name evidence="7 10" type="primary">hslU</name>
    <name evidence="10" type="ORF">H8E19_17960</name>
</gene>
<dbReference type="FunFam" id="3.40.50.300:FF:000220">
    <property type="entry name" value="ATP-dependent protease ATPase subunit HslU"/>
    <property type="match status" value="1"/>
</dbReference>
<dbReference type="GO" id="GO:0036402">
    <property type="term" value="F:proteasome-activating activity"/>
    <property type="evidence" value="ECO:0007669"/>
    <property type="project" value="UniProtKB-UniRule"/>
</dbReference>
<comment type="function">
    <text evidence="7">ATPase subunit of a proteasome-like degradation complex; this subunit has chaperone activity. The binding of ATP and its subsequent hydrolysis by HslU are essential for unfolding of protein substrates subsequently hydrolyzed by HslV. HslU recognizes the N-terminal part of its protein substrates and unfolds these before they are guided to HslV for hydrolysis.</text>
</comment>
<evidence type="ECO:0000256" key="1">
    <source>
        <dbReference type="ARBA" id="ARBA00004496"/>
    </source>
</evidence>
<keyword evidence="5 7" id="KW-0067">ATP-binding</keyword>
<dbReference type="EMBL" id="JACNJD010000369">
    <property type="protein sequence ID" value="MBC8179292.1"/>
    <property type="molecule type" value="Genomic_DNA"/>
</dbReference>
<comment type="subunit">
    <text evidence="7">A double ring-shaped homohexamer of HslV is capped on each side by a ring-shaped HslU homohexamer. The assembly of the HslU/HslV complex is dependent on binding of ATP.</text>
</comment>
<dbReference type="InterPro" id="IPR019489">
    <property type="entry name" value="Clp_ATPase_C"/>
</dbReference>
<comment type="subcellular location">
    <subcellularLocation>
        <location evidence="1 7">Cytoplasm</location>
    </subcellularLocation>
</comment>
<evidence type="ECO:0000256" key="3">
    <source>
        <dbReference type="ARBA" id="ARBA00022490"/>
    </source>
</evidence>
<dbReference type="Gene3D" id="1.10.8.60">
    <property type="match status" value="1"/>
</dbReference>
<name>A0A8J6N2Y9_9DELT</name>
<accession>A0A8J6N2Y9</accession>
<feature type="domain" description="Clp ATPase C-terminal" evidence="9">
    <location>
        <begin position="359"/>
        <end position="455"/>
    </location>
</feature>
<comment type="similarity">
    <text evidence="2 7">Belongs to the ClpX chaperone family. HslU subfamily.</text>
</comment>
<keyword evidence="10" id="KW-0645">Protease</keyword>